<keyword evidence="2" id="KW-1185">Reference proteome</keyword>
<proteinExistence type="predicted"/>
<evidence type="ECO:0000313" key="2">
    <source>
        <dbReference type="Proteomes" id="UP000245506"/>
    </source>
</evidence>
<comment type="caution">
    <text evidence="1">The sequence shown here is derived from an EMBL/GenBank/DDBJ whole genome shotgun (WGS) entry which is preliminary data.</text>
</comment>
<organism evidence="1 2">
    <name type="scientific">Leucothrix arctica</name>
    <dbReference type="NCBI Taxonomy" id="1481894"/>
    <lineage>
        <taxon>Bacteria</taxon>
        <taxon>Pseudomonadati</taxon>
        <taxon>Pseudomonadota</taxon>
        <taxon>Gammaproteobacteria</taxon>
        <taxon>Thiotrichales</taxon>
        <taxon>Thiotrichaceae</taxon>
        <taxon>Leucothrix</taxon>
    </lineage>
</organism>
<protein>
    <submittedName>
        <fullName evidence="1">Uncharacterized protein</fullName>
    </submittedName>
</protein>
<evidence type="ECO:0000313" key="1">
    <source>
        <dbReference type="EMBL" id="PWQ93985.1"/>
    </source>
</evidence>
<dbReference type="EMBL" id="QGKL01000042">
    <property type="protein sequence ID" value="PWQ93985.1"/>
    <property type="molecule type" value="Genomic_DNA"/>
</dbReference>
<gene>
    <name evidence="1" type="ORF">DKT75_20540</name>
</gene>
<accession>A0A317C5P4</accession>
<dbReference type="Proteomes" id="UP000245506">
    <property type="component" value="Unassembled WGS sequence"/>
</dbReference>
<name>A0A317C5P4_9GAMM</name>
<sequence length="192" mass="22145">MPAKPRDFTIHPTFLGRLFGAKETVFSVTKKGIEVTHSSGQFTVLFKDSKTHIEGARGTIFYRIYAATKDEKHTFRWLSSSSVLEALAFIDEAFYGYCAIPVLALHDETKAHLITHYPSKAFWKSTRRSSKWLQKLYKELPPEEMMTKKQYAAFKYIDDIADGKQSLATEQSSYTKKQLRVENRVVVNFLFE</sequence>
<dbReference type="AlphaFoldDB" id="A0A317C5P4"/>
<reference evidence="1 2" key="1">
    <citation type="submission" date="2018-05" db="EMBL/GenBank/DDBJ databases">
        <title>Leucothrix arctica sp. nov., isolated from Arctic seawater.</title>
        <authorList>
            <person name="Choi A."/>
            <person name="Baek K."/>
        </authorList>
    </citation>
    <scope>NUCLEOTIDE SEQUENCE [LARGE SCALE GENOMIC DNA]</scope>
    <source>
        <strain evidence="1 2">IMCC9719</strain>
    </source>
</reference>
<dbReference type="RefSeq" id="WP_109826516.1">
    <property type="nucleotide sequence ID" value="NZ_QGKL01000042.1"/>
</dbReference>